<protein>
    <recommendedName>
        <fullName evidence="5">DUF904 domain-containing protein</fullName>
    </recommendedName>
</protein>
<gene>
    <name evidence="3" type="ORF">MIZ03_1956</name>
</gene>
<feature type="coiled-coil region" evidence="1">
    <location>
        <begin position="7"/>
        <end position="62"/>
    </location>
</feature>
<keyword evidence="4" id="KW-1185">Reference proteome</keyword>
<organism evidence="3 4">
    <name type="scientific">Rhodoferax lithotrophicus</name>
    <dbReference type="NCBI Taxonomy" id="2798804"/>
    <lineage>
        <taxon>Bacteria</taxon>
        <taxon>Pseudomonadati</taxon>
        <taxon>Pseudomonadota</taxon>
        <taxon>Betaproteobacteria</taxon>
        <taxon>Burkholderiales</taxon>
        <taxon>Comamonadaceae</taxon>
        <taxon>Rhodoferax</taxon>
    </lineage>
</organism>
<dbReference type="RefSeq" id="WP_223911527.1">
    <property type="nucleotide sequence ID" value="NZ_AP024238.1"/>
</dbReference>
<reference evidence="3 4" key="1">
    <citation type="journal article" date="2021" name="Microbiol. Spectr.">
        <title>A Single Bacterium Capable of Oxidation and Reduction of Iron at Circumneutral pH.</title>
        <authorList>
            <person name="Kato S."/>
            <person name="Ohkuma M."/>
        </authorList>
    </citation>
    <scope>NUCLEOTIDE SEQUENCE [LARGE SCALE GENOMIC DNA]</scope>
    <source>
        <strain evidence="3 4">MIZ03</strain>
    </source>
</reference>
<proteinExistence type="predicted"/>
<evidence type="ECO:0000256" key="2">
    <source>
        <dbReference type="SAM" id="MobiDB-lite"/>
    </source>
</evidence>
<evidence type="ECO:0000313" key="3">
    <source>
        <dbReference type="EMBL" id="BCO27069.1"/>
    </source>
</evidence>
<keyword evidence="1" id="KW-0175">Coiled coil</keyword>
<evidence type="ECO:0000313" key="4">
    <source>
        <dbReference type="Proteomes" id="UP000824366"/>
    </source>
</evidence>
<sequence length="85" mass="9662">MSELNQIDQIAERVERLLVRYDELTRTNALLYQQIGTLTQERDSLKSRLSAARARVDALLERLPSENSSASIKPAFKTATERDQA</sequence>
<dbReference type="Proteomes" id="UP000824366">
    <property type="component" value="Chromosome"/>
</dbReference>
<evidence type="ECO:0008006" key="5">
    <source>
        <dbReference type="Google" id="ProtNLM"/>
    </source>
</evidence>
<feature type="region of interest" description="Disordered" evidence="2">
    <location>
        <begin position="65"/>
        <end position="85"/>
    </location>
</feature>
<accession>A0ABN6D511</accession>
<dbReference type="EMBL" id="AP024238">
    <property type="protein sequence ID" value="BCO27069.1"/>
    <property type="molecule type" value="Genomic_DNA"/>
</dbReference>
<evidence type="ECO:0000256" key="1">
    <source>
        <dbReference type="SAM" id="Coils"/>
    </source>
</evidence>
<name>A0ABN6D511_9BURK</name>